<dbReference type="InterPro" id="IPR036388">
    <property type="entry name" value="WH-like_DNA-bd_sf"/>
</dbReference>
<dbReference type="CDD" id="cd02440">
    <property type="entry name" value="AdoMet_MTases"/>
    <property type="match status" value="1"/>
</dbReference>
<reference evidence="4" key="1">
    <citation type="journal article" date="2019" name="Int. J. Syst. Evol. Microbiol.">
        <title>The Global Catalogue of Microorganisms (GCM) 10K type strain sequencing project: providing services to taxonomists for standard genome sequencing and annotation.</title>
        <authorList>
            <consortium name="The Broad Institute Genomics Platform"/>
            <consortium name="The Broad Institute Genome Sequencing Center for Infectious Disease"/>
            <person name="Wu L."/>
            <person name="Ma J."/>
        </authorList>
    </citation>
    <scope>NUCLEOTIDE SEQUENCE [LARGE SCALE GENOMIC DNA]</scope>
    <source>
        <strain evidence="4">CGMCC 4.7144</strain>
    </source>
</reference>
<comment type="caution">
    <text evidence="3">The sequence shown here is derived from an EMBL/GenBank/DDBJ whole genome shotgun (WGS) entry which is preliminary data.</text>
</comment>
<evidence type="ECO:0000313" key="4">
    <source>
        <dbReference type="Proteomes" id="UP001596226"/>
    </source>
</evidence>
<evidence type="ECO:0000313" key="3">
    <source>
        <dbReference type="EMBL" id="MFC5925811.1"/>
    </source>
</evidence>
<accession>A0ABW1HBE9</accession>
<evidence type="ECO:0000259" key="2">
    <source>
        <dbReference type="Pfam" id="PF17782"/>
    </source>
</evidence>
<feature type="domain" description="Methyltransferase" evidence="1">
    <location>
        <begin position="175"/>
        <end position="268"/>
    </location>
</feature>
<dbReference type="InterPro" id="IPR041614">
    <property type="entry name" value="DprA_WH"/>
</dbReference>
<name>A0ABW1HBE9_9ACTN</name>
<dbReference type="EMBL" id="JBHSQS010000012">
    <property type="protein sequence ID" value="MFC5925811.1"/>
    <property type="molecule type" value="Genomic_DNA"/>
</dbReference>
<dbReference type="InterPro" id="IPR036390">
    <property type="entry name" value="WH_DNA-bd_sf"/>
</dbReference>
<dbReference type="Pfam" id="PF13649">
    <property type="entry name" value="Methyltransf_25"/>
    <property type="match status" value="1"/>
</dbReference>
<dbReference type="Gene3D" id="3.40.50.150">
    <property type="entry name" value="Vaccinia Virus protein VP39"/>
    <property type="match status" value="1"/>
</dbReference>
<dbReference type="GO" id="GO:0032259">
    <property type="term" value="P:methylation"/>
    <property type="evidence" value="ECO:0007669"/>
    <property type="project" value="UniProtKB-KW"/>
</dbReference>
<proteinExistence type="predicted"/>
<sequence>MSNDVQPMERLALAGGARQSLDTWIAGAQILALLTAVDEQGWTGFLAEPRDLDALAEFSGLPPARLHDLLAALEAHGVVQQQDGTVRLSPSFEALAADDAMIGLSDVLAGAALMNRQVRTAAEASGALALTDADALVLARAVGARVTPVTRTVYGNLLTTQLTEMAEAAQTGRWLDVGCGIAGATLTMATLFPQLRALAIELVPLVAAEAVRRAEALGVADRVEIRRADARDIDEQGTFTGAFWAQPFFPESARTATLAMIRRALKPGALLLVQELEPEPQETDRPAYALRRLVYQGWGAPFGRTAEQLAAEAESAGFDLVRVASTDVGRFVILRRPAE</sequence>
<dbReference type="GO" id="GO:0008168">
    <property type="term" value="F:methyltransferase activity"/>
    <property type="evidence" value="ECO:0007669"/>
    <property type="project" value="UniProtKB-KW"/>
</dbReference>
<keyword evidence="3" id="KW-0808">Transferase</keyword>
<dbReference type="Gene3D" id="1.10.10.10">
    <property type="entry name" value="Winged helix-like DNA-binding domain superfamily/Winged helix DNA-binding domain"/>
    <property type="match status" value="1"/>
</dbReference>
<feature type="domain" description="DprA winged helix" evidence="2">
    <location>
        <begin position="47"/>
        <end position="84"/>
    </location>
</feature>
<dbReference type="SUPFAM" id="SSF46785">
    <property type="entry name" value="Winged helix' DNA-binding domain"/>
    <property type="match status" value="1"/>
</dbReference>
<dbReference type="RefSeq" id="WP_377513886.1">
    <property type="nucleotide sequence ID" value="NZ_JBHSQS010000012.1"/>
</dbReference>
<dbReference type="Pfam" id="PF17782">
    <property type="entry name" value="WHD_DprA"/>
    <property type="match status" value="1"/>
</dbReference>
<dbReference type="Proteomes" id="UP001596226">
    <property type="component" value="Unassembled WGS sequence"/>
</dbReference>
<dbReference type="InterPro" id="IPR041698">
    <property type="entry name" value="Methyltransf_25"/>
</dbReference>
<organism evidence="3 4">
    <name type="scientific">Micromonospora vulcania</name>
    <dbReference type="NCBI Taxonomy" id="1441873"/>
    <lineage>
        <taxon>Bacteria</taxon>
        <taxon>Bacillati</taxon>
        <taxon>Actinomycetota</taxon>
        <taxon>Actinomycetes</taxon>
        <taxon>Micromonosporales</taxon>
        <taxon>Micromonosporaceae</taxon>
        <taxon>Micromonospora</taxon>
    </lineage>
</organism>
<dbReference type="InterPro" id="IPR029063">
    <property type="entry name" value="SAM-dependent_MTases_sf"/>
</dbReference>
<dbReference type="SUPFAM" id="SSF53335">
    <property type="entry name" value="S-adenosyl-L-methionine-dependent methyltransferases"/>
    <property type="match status" value="1"/>
</dbReference>
<gene>
    <name evidence="3" type="ORF">ACFQGL_20950</name>
</gene>
<keyword evidence="4" id="KW-1185">Reference proteome</keyword>
<evidence type="ECO:0000259" key="1">
    <source>
        <dbReference type="Pfam" id="PF13649"/>
    </source>
</evidence>
<protein>
    <submittedName>
        <fullName evidence="3">Methyltransferase domain-containing protein</fullName>
    </submittedName>
</protein>
<keyword evidence="3" id="KW-0489">Methyltransferase</keyword>